<comment type="caution">
    <text evidence="5">The sequence shown here is derived from an EMBL/GenBank/DDBJ whole genome shotgun (WGS) entry which is preliminary data.</text>
</comment>
<dbReference type="Pfam" id="PF14670">
    <property type="entry name" value="FXa_inhibition"/>
    <property type="match status" value="1"/>
</dbReference>
<proteinExistence type="predicted"/>
<organism evidence="5 6">
    <name type="scientific">Ridgeia piscesae</name>
    <name type="common">Tubeworm</name>
    <dbReference type="NCBI Taxonomy" id="27915"/>
    <lineage>
        <taxon>Eukaryota</taxon>
        <taxon>Metazoa</taxon>
        <taxon>Spiralia</taxon>
        <taxon>Lophotrochozoa</taxon>
        <taxon>Annelida</taxon>
        <taxon>Polychaeta</taxon>
        <taxon>Sedentaria</taxon>
        <taxon>Canalipalpata</taxon>
        <taxon>Sabellida</taxon>
        <taxon>Siboglinidae</taxon>
        <taxon>Ridgeia</taxon>
    </lineage>
</organism>
<keyword evidence="4" id="KW-1133">Transmembrane helix</keyword>
<keyword evidence="4" id="KW-0812">Transmembrane</keyword>
<dbReference type="PANTHER" id="PTHR24034:SF89">
    <property type="entry name" value="COMPLEMENT COMPONENT C1Q RECEPTOR"/>
    <property type="match status" value="1"/>
</dbReference>
<dbReference type="InterPro" id="IPR050751">
    <property type="entry name" value="ECM_structural_protein"/>
</dbReference>
<accession>A0AAD9NU56</accession>
<feature type="region of interest" description="Disordered" evidence="3">
    <location>
        <begin position="161"/>
        <end position="191"/>
    </location>
</feature>
<evidence type="ECO:0000256" key="2">
    <source>
        <dbReference type="ARBA" id="ARBA00022737"/>
    </source>
</evidence>
<dbReference type="PANTHER" id="PTHR24034">
    <property type="entry name" value="EGF-LIKE DOMAIN-CONTAINING PROTEIN"/>
    <property type="match status" value="1"/>
</dbReference>
<protein>
    <recommendedName>
        <fullName evidence="7">EGF-like domain-containing protein</fullName>
    </recommendedName>
</protein>
<dbReference type="CDD" id="cd00054">
    <property type="entry name" value="EGF_CA"/>
    <property type="match status" value="1"/>
</dbReference>
<feature type="region of interest" description="Disordered" evidence="3">
    <location>
        <begin position="1"/>
        <end position="51"/>
    </location>
</feature>
<feature type="compositionally biased region" description="Gly residues" evidence="3">
    <location>
        <begin position="165"/>
        <end position="174"/>
    </location>
</feature>
<feature type="region of interest" description="Disordered" evidence="3">
    <location>
        <begin position="339"/>
        <end position="360"/>
    </location>
</feature>
<keyword evidence="4" id="KW-0472">Membrane</keyword>
<evidence type="ECO:0000313" key="6">
    <source>
        <dbReference type="Proteomes" id="UP001209878"/>
    </source>
</evidence>
<keyword evidence="1" id="KW-0245">EGF-like domain</keyword>
<evidence type="ECO:0000256" key="1">
    <source>
        <dbReference type="ARBA" id="ARBA00022536"/>
    </source>
</evidence>
<evidence type="ECO:0000256" key="3">
    <source>
        <dbReference type="SAM" id="MobiDB-lite"/>
    </source>
</evidence>
<reference evidence="5" key="1">
    <citation type="journal article" date="2023" name="Mol. Biol. Evol.">
        <title>Third-Generation Sequencing Reveals the Adaptive Role of the Epigenome in Three Deep-Sea Polychaetes.</title>
        <authorList>
            <person name="Perez M."/>
            <person name="Aroh O."/>
            <person name="Sun Y."/>
            <person name="Lan Y."/>
            <person name="Juniper S.K."/>
            <person name="Young C.R."/>
            <person name="Angers B."/>
            <person name="Qian P.Y."/>
        </authorList>
    </citation>
    <scope>NUCLEOTIDE SEQUENCE</scope>
    <source>
        <strain evidence="5">R07B-5</strain>
    </source>
</reference>
<evidence type="ECO:0000313" key="5">
    <source>
        <dbReference type="EMBL" id="KAK2182500.1"/>
    </source>
</evidence>
<gene>
    <name evidence="5" type="ORF">NP493_352g01044</name>
</gene>
<keyword evidence="6" id="KW-1185">Reference proteome</keyword>
<dbReference type="AlphaFoldDB" id="A0AAD9NU56"/>
<dbReference type="Gene3D" id="2.10.25.10">
    <property type="entry name" value="Laminin"/>
    <property type="match status" value="2"/>
</dbReference>
<evidence type="ECO:0000256" key="4">
    <source>
        <dbReference type="SAM" id="Phobius"/>
    </source>
</evidence>
<name>A0AAD9NU56_RIDPI</name>
<dbReference type="SUPFAM" id="SSF57196">
    <property type="entry name" value="EGF/Laminin"/>
    <property type="match status" value="1"/>
</dbReference>
<keyword evidence="2" id="KW-0677">Repeat</keyword>
<feature type="compositionally biased region" description="Acidic residues" evidence="3">
    <location>
        <begin position="1"/>
        <end position="21"/>
    </location>
</feature>
<dbReference type="EMBL" id="JAODUO010000351">
    <property type="protein sequence ID" value="KAK2182500.1"/>
    <property type="molecule type" value="Genomic_DNA"/>
</dbReference>
<sequence>MDELEALEPPETQEEMEEPEEPVVTAETEALEPLDTQAGPEPLDSQDETAGLEPLDVRVVLEELEPLATQVLQVVPEPLEKLDTLEIVDSPEYRDQVDGLEPPDRLASLDATDELDQLDALELQAMMETLDQLDEPELQVALEPLEQVVLTVAQGQLELLTGPRGLTGGTGSTGPKGETGPRGPPGPGLAADNGGLSSCSYNNGGCEQTCSYSNGEVSCGCNAGYTLAGNMRSCYYNDVDECMNKTACQTNAICINTIGRHHCISLEFGVTHNDGGSPSASSQTAQLAESNNKAVAGVTNMQISMIALIAWVVVMTLALVTLSIVMYRRWRHTPAAFDNQSVSGASESPSDLSSDFGSVSESGARNNSGFSCDDVAAPCEVHAVATQL</sequence>
<feature type="transmembrane region" description="Helical" evidence="4">
    <location>
        <begin position="303"/>
        <end position="327"/>
    </location>
</feature>
<dbReference type="Proteomes" id="UP001209878">
    <property type="component" value="Unassembled WGS sequence"/>
</dbReference>
<evidence type="ECO:0008006" key="7">
    <source>
        <dbReference type="Google" id="ProtNLM"/>
    </source>
</evidence>